<feature type="domain" description="VOC" evidence="1">
    <location>
        <begin position="45"/>
        <end position="176"/>
    </location>
</feature>
<evidence type="ECO:0000259" key="1">
    <source>
        <dbReference type="PROSITE" id="PS51819"/>
    </source>
</evidence>
<dbReference type="InterPro" id="IPR029068">
    <property type="entry name" value="Glyas_Bleomycin-R_OHBP_Dase"/>
</dbReference>
<protein>
    <submittedName>
        <fullName evidence="2">VOC family protein</fullName>
    </submittedName>
</protein>
<keyword evidence="3" id="KW-1185">Reference proteome</keyword>
<dbReference type="InterPro" id="IPR037523">
    <property type="entry name" value="VOC_core"/>
</dbReference>
<dbReference type="InterPro" id="IPR004360">
    <property type="entry name" value="Glyas_Fos-R_dOase_dom"/>
</dbReference>
<dbReference type="Proteomes" id="UP001500928">
    <property type="component" value="Unassembled WGS sequence"/>
</dbReference>
<dbReference type="EMBL" id="BAABHO010000046">
    <property type="protein sequence ID" value="GAA4803724.1"/>
    <property type="molecule type" value="Genomic_DNA"/>
</dbReference>
<dbReference type="PANTHER" id="PTHR21366:SF31">
    <property type="entry name" value="METALLOTHIOL TRANSFERASE FOSB"/>
    <property type="match status" value="1"/>
</dbReference>
<dbReference type="InterPro" id="IPR050383">
    <property type="entry name" value="GlyoxalaseI/FosfomycinResist"/>
</dbReference>
<dbReference type="Gene3D" id="3.10.180.10">
    <property type="entry name" value="2,3-Dihydroxybiphenyl 1,2-Dioxygenase, domain 1"/>
    <property type="match status" value="1"/>
</dbReference>
<evidence type="ECO:0000313" key="2">
    <source>
        <dbReference type="EMBL" id="GAA4803724.1"/>
    </source>
</evidence>
<gene>
    <name evidence="2" type="ORF">GCM10023200_46250</name>
</gene>
<dbReference type="PROSITE" id="PS51819">
    <property type="entry name" value="VOC"/>
    <property type="match status" value="1"/>
</dbReference>
<sequence length="176" mass="19807">MRGVSADKSSLISEEERQRLTTARDRIREEFLFSHENRPPSTGKGIHHTALVCRDVRTTVEWYQNVAGFPVTVLFENRDLAGSTHFFFDVGNGNCLAFFDLPGVDPGPYAEVLGGLHHVAISVPGSQWYGIKRRLDERGIDYMVESDVSIYTHDPDGARIEFIMDPLGEMYGEDTI</sequence>
<accession>A0ABP9C238</accession>
<comment type="caution">
    <text evidence="2">The sequence shown here is derived from an EMBL/GenBank/DDBJ whole genome shotgun (WGS) entry which is preliminary data.</text>
</comment>
<dbReference type="SUPFAM" id="SSF54593">
    <property type="entry name" value="Glyoxalase/Bleomycin resistance protein/Dihydroxybiphenyl dioxygenase"/>
    <property type="match status" value="1"/>
</dbReference>
<dbReference type="Pfam" id="PF00903">
    <property type="entry name" value="Glyoxalase"/>
    <property type="match status" value="1"/>
</dbReference>
<organism evidence="2 3">
    <name type="scientific">Actinomycetospora chlora</name>
    <dbReference type="NCBI Taxonomy" id="663608"/>
    <lineage>
        <taxon>Bacteria</taxon>
        <taxon>Bacillati</taxon>
        <taxon>Actinomycetota</taxon>
        <taxon>Actinomycetes</taxon>
        <taxon>Pseudonocardiales</taxon>
        <taxon>Pseudonocardiaceae</taxon>
        <taxon>Actinomycetospora</taxon>
    </lineage>
</organism>
<dbReference type="PANTHER" id="PTHR21366">
    <property type="entry name" value="GLYOXALASE FAMILY PROTEIN"/>
    <property type="match status" value="1"/>
</dbReference>
<proteinExistence type="predicted"/>
<name>A0ABP9C238_9PSEU</name>
<evidence type="ECO:0000313" key="3">
    <source>
        <dbReference type="Proteomes" id="UP001500928"/>
    </source>
</evidence>
<reference evidence="3" key="1">
    <citation type="journal article" date="2019" name="Int. J. Syst. Evol. Microbiol.">
        <title>The Global Catalogue of Microorganisms (GCM) 10K type strain sequencing project: providing services to taxonomists for standard genome sequencing and annotation.</title>
        <authorList>
            <consortium name="The Broad Institute Genomics Platform"/>
            <consortium name="The Broad Institute Genome Sequencing Center for Infectious Disease"/>
            <person name="Wu L."/>
            <person name="Ma J."/>
        </authorList>
    </citation>
    <scope>NUCLEOTIDE SEQUENCE [LARGE SCALE GENOMIC DNA]</scope>
    <source>
        <strain evidence="3">JCM 17979</strain>
    </source>
</reference>